<comment type="caution">
    <text evidence="2">The sequence shown here is derived from an EMBL/GenBank/DDBJ whole genome shotgun (WGS) entry which is preliminary data.</text>
</comment>
<dbReference type="AlphaFoldDB" id="A0AAW0AQY5"/>
<accession>A0AAW0AQY5</accession>
<gene>
    <name evidence="2" type="ORF">R3P38DRAFT_1409817</name>
</gene>
<feature type="region of interest" description="Disordered" evidence="1">
    <location>
        <begin position="158"/>
        <end position="185"/>
    </location>
</feature>
<dbReference type="Proteomes" id="UP001362999">
    <property type="component" value="Unassembled WGS sequence"/>
</dbReference>
<evidence type="ECO:0000256" key="1">
    <source>
        <dbReference type="SAM" id="MobiDB-lite"/>
    </source>
</evidence>
<keyword evidence="3" id="KW-1185">Reference proteome</keyword>
<name>A0AAW0AQY5_9AGAR</name>
<proteinExistence type="predicted"/>
<organism evidence="2 3">
    <name type="scientific">Favolaschia claudopus</name>
    <dbReference type="NCBI Taxonomy" id="2862362"/>
    <lineage>
        <taxon>Eukaryota</taxon>
        <taxon>Fungi</taxon>
        <taxon>Dikarya</taxon>
        <taxon>Basidiomycota</taxon>
        <taxon>Agaricomycotina</taxon>
        <taxon>Agaricomycetes</taxon>
        <taxon>Agaricomycetidae</taxon>
        <taxon>Agaricales</taxon>
        <taxon>Marasmiineae</taxon>
        <taxon>Mycenaceae</taxon>
        <taxon>Favolaschia</taxon>
    </lineage>
</organism>
<dbReference type="EMBL" id="JAWWNJ010000054">
    <property type="protein sequence ID" value="KAK7015386.1"/>
    <property type="molecule type" value="Genomic_DNA"/>
</dbReference>
<evidence type="ECO:0000313" key="3">
    <source>
        <dbReference type="Proteomes" id="UP001362999"/>
    </source>
</evidence>
<evidence type="ECO:0000313" key="2">
    <source>
        <dbReference type="EMBL" id="KAK7015386.1"/>
    </source>
</evidence>
<protein>
    <submittedName>
        <fullName evidence="2">Uncharacterized protein</fullName>
    </submittedName>
</protein>
<reference evidence="2 3" key="1">
    <citation type="journal article" date="2024" name="J Genomics">
        <title>Draft genome sequencing and assembly of Favolaschia claudopus CIRM-BRFM 2984 isolated from oak limbs.</title>
        <authorList>
            <person name="Navarro D."/>
            <person name="Drula E."/>
            <person name="Chaduli D."/>
            <person name="Cazenave R."/>
            <person name="Ahrendt S."/>
            <person name="Wang J."/>
            <person name="Lipzen A."/>
            <person name="Daum C."/>
            <person name="Barry K."/>
            <person name="Grigoriev I.V."/>
            <person name="Favel A."/>
            <person name="Rosso M.N."/>
            <person name="Martin F."/>
        </authorList>
    </citation>
    <scope>NUCLEOTIDE SEQUENCE [LARGE SCALE GENOMIC DNA]</scope>
    <source>
        <strain evidence="2 3">CIRM-BRFM 2984</strain>
    </source>
</reference>
<sequence>MFHFRLLLQYSSPVKASGIPVEPSHLDKFIKHSHCPTPTCLCLQPAKYIKPVVTGPFAGKHAFACKSRTCSYWVVPEDILASTDGSIDYEPYTPRGSRLLPPSRHLTVLERDPATVNVRTASPASAAAVSASLAATIATSPTAAAVLPFSAAAASPSSAATTQSTPVHSPSGTYSSADSSSSDGWSGVRRLLNYQL</sequence>